<gene>
    <name evidence="1" type="ORF">M2350_003753</name>
</gene>
<dbReference type="RefSeq" id="WP_259102376.1">
    <property type="nucleotide sequence ID" value="NZ_CP130455.1"/>
</dbReference>
<accession>A0ABT2ETL4</accession>
<evidence type="ECO:0000313" key="2">
    <source>
        <dbReference type="Proteomes" id="UP001204798"/>
    </source>
</evidence>
<name>A0ABT2ETL4_9BACT</name>
<dbReference type="Gene3D" id="1.10.10.60">
    <property type="entry name" value="Homeodomain-like"/>
    <property type="match status" value="1"/>
</dbReference>
<reference evidence="1 2" key="1">
    <citation type="submission" date="2022-08" db="EMBL/GenBank/DDBJ databases">
        <title>Bacterial and archaeal communities from various locations to study Microbial Dark Matter (Phase II).</title>
        <authorList>
            <person name="Stepanauskas R."/>
        </authorList>
    </citation>
    <scope>NUCLEOTIDE SEQUENCE [LARGE SCALE GENOMIC DNA]</scope>
    <source>
        <strain evidence="1 2">PD1</strain>
    </source>
</reference>
<evidence type="ECO:0000313" key="1">
    <source>
        <dbReference type="EMBL" id="MCS3921304.1"/>
    </source>
</evidence>
<proteinExistence type="predicted"/>
<sequence>MMDKSDLVILKDLVRLIHQRFQQHGDEIGQILCTTLQSLMETLIEKHNLNVPVTHEHQRNSYPEWIKDAIRLRKEGLSYEKIGKMVGKSEATVRRWLKEIGRVTSAIEAQTEHEPVSGEQALWAQLEQKIKVQ</sequence>
<protein>
    <submittedName>
        <fullName evidence="1">Ribosome-binding protein aMBF1 (Putative translation factor)</fullName>
    </submittedName>
</protein>
<dbReference type="Proteomes" id="UP001204798">
    <property type="component" value="Unassembled WGS sequence"/>
</dbReference>
<comment type="caution">
    <text evidence="1">The sequence shown here is derived from an EMBL/GenBank/DDBJ whole genome shotgun (WGS) entry which is preliminary data.</text>
</comment>
<keyword evidence="2" id="KW-1185">Reference proteome</keyword>
<dbReference type="Pfam" id="PF13384">
    <property type="entry name" value="HTH_23"/>
    <property type="match status" value="1"/>
</dbReference>
<dbReference type="EMBL" id="JANUCP010000013">
    <property type="protein sequence ID" value="MCS3921304.1"/>
    <property type="molecule type" value="Genomic_DNA"/>
</dbReference>
<organism evidence="1 2">
    <name type="scientific">Candidatus Fervidibacter sacchari</name>
    <dbReference type="NCBI Taxonomy" id="1448929"/>
    <lineage>
        <taxon>Bacteria</taxon>
        <taxon>Candidatus Fervidibacterota</taxon>
        <taxon>Candidatus Fervidibacter</taxon>
    </lineage>
</organism>